<dbReference type="EMBL" id="BMGY01000056">
    <property type="protein sequence ID" value="GGH90608.1"/>
    <property type="molecule type" value="Genomic_DNA"/>
</dbReference>
<name>A0ABQ2AH85_9BACT</name>
<sequence>MSTARLMRIMEPVEGGIYFWVLNDRPHSRPNFAATRRHFAIADRYFLRGRPIEIRQQARCTFERQYLFI</sequence>
<proteinExistence type="predicted"/>
<comment type="caution">
    <text evidence="1">The sequence shown here is derived from an EMBL/GenBank/DDBJ whole genome shotgun (WGS) entry which is preliminary data.</text>
</comment>
<evidence type="ECO:0000313" key="1">
    <source>
        <dbReference type="EMBL" id="GGH90608.1"/>
    </source>
</evidence>
<evidence type="ECO:0000313" key="2">
    <source>
        <dbReference type="Proteomes" id="UP000637774"/>
    </source>
</evidence>
<protein>
    <submittedName>
        <fullName evidence="1">Uncharacterized protein</fullName>
    </submittedName>
</protein>
<dbReference type="Proteomes" id="UP000637774">
    <property type="component" value="Unassembled WGS sequence"/>
</dbReference>
<reference evidence="2" key="1">
    <citation type="journal article" date="2019" name="Int. J. Syst. Evol. Microbiol.">
        <title>The Global Catalogue of Microorganisms (GCM) 10K type strain sequencing project: providing services to taxonomists for standard genome sequencing and annotation.</title>
        <authorList>
            <consortium name="The Broad Institute Genomics Platform"/>
            <consortium name="The Broad Institute Genome Sequencing Center for Infectious Disease"/>
            <person name="Wu L."/>
            <person name="Ma J."/>
        </authorList>
    </citation>
    <scope>NUCLEOTIDE SEQUENCE [LARGE SCALE GENOMIC DNA]</scope>
    <source>
        <strain evidence="2">CGMCC 1.14966</strain>
    </source>
</reference>
<keyword evidence="2" id="KW-1185">Reference proteome</keyword>
<gene>
    <name evidence="1" type="ORF">GCM10011495_36860</name>
</gene>
<accession>A0ABQ2AH85</accession>
<organism evidence="1 2">
    <name type="scientific">Hymenobacter frigidus</name>
    <dbReference type="NCBI Taxonomy" id="1524095"/>
    <lineage>
        <taxon>Bacteria</taxon>
        <taxon>Pseudomonadati</taxon>
        <taxon>Bacteroidota</taxon>
        <taxon>Cytophagia</taxon>
        <taxon>Cytophagales</taxon>
        <taxon>Hymenobacteraceae</taxon>
        <taxon>Hymenobacter</taxon>
    </lineage>
</organism>